<evidence type="ECO:0000313" key="2">
    <source>
        <dbReference type="EMBL" id="CAF1645790.1"/>
    </source>
</evidence>
<gene>
    <name evidence="2" type="ORF">QVE165_LOCUS60356</name>
</gene>
<feature type="non-terminal residue" evidence="2">
    <location>
        <position position="1"/>
    </location>
</feature>
<comment type="caution">
    <text evidence="2">The sequence shown here is derived from an EMBL/GenBank/DDBJ whole genome shotgun (WGS) entry which is preliminary data.</text>
</comment>
<protein>
    <submittedName>
        <fullName evidence="2">Uncharacterized protein</fullName>
    </submittedName>
</protein>
<feature type="region of interest" description="Disordered" evidence="1">
    <location>
        <begin position="46"/>
        <end position="66"/>
    </location>
</feature>
<keyword evidence="3" id="KW-1185">Reference proteome</keyword>
<name>A0A816EC24_9BILA</name>
<sequence length="66" mass="7311">GLGRHVDKLMYEYGHLPQSARTIPKVKFGGVDNFVKGQGGAMRKAISQCPPSQRYLERPQSVAAWP</sequence>
<dbReference type="EMBL" id="CAJNOM010003452">
    <property type="protein sequence ID" value="CAF1645790.1"/>
    <property type="molecule type" value="Genomic_DNA"/>
</dbReference>
<accession>A0A816EC24</accession>
<proteinExistence type="predicted"/>
<organism evidence="2 3">
    <name type="scientific">Adineta steineri</name>
    <dbReference type="NCBI Taxonomy" id="433720"/>
    <lineage>
        <taxon>Eukaryota</taxon>
        <taxon>Metazoa</taxon>
        <taxon>Spiralia</taxon>
        <taxon>Gnathifera</taxon>
        <taxon>Rotifera</taxon>
        <taxon>Eurotatoria</taxon>
        <taxon>Bdelloidea</taxon>
        <taxon>Adinetida</taxon>
        <taxon>Adinetidae</taxon>
        <taxon>Adineta</taxon>
    </lineage>
</organism>
<dbReference type="Proteomes" id="UP000663832">
    <property type="component" value="Unassembled WGS sequence"/>
</dbReference>
<reference evidence="2" key="1">
    <citation type="submission" date="2021-02" db="EMBL/GenBank/DDBJ databases">
        <authorList>
            <person name="Nowell W R."/>
        </authorList>
    </citation>
    <scope>NUCLEOTIDE SEQUENCE</scope>
</reference>
<dbReference type="AlphaFoldDB" id="A0A816EC24"/>
<evidence type="ECO:0000256" key="1">
    <source>
        <dbReference type="SAM" id="MobiDB-lite"/>
    </source>
</evidence>
<evidence type="ECO:0000313" key="3">
    <source>
        <dbReference type="Proteomes" id="UP000663832"/>
    </source>
</evidence>